<name>A0A6A5XEP5_9PLEO</name>
<accession>A0A6A5XEP5</accession>
<protein>
    <submittedName>
        <fullName evidence="1">Uncharacterized protein</fullName>
    </submittedName>
</protein>
<dbReference type="GeneID" id="54280186"/>
<evidence type="ECO:0000313" key="2">
    <source>
        <dbReference type="Proteomes" id="UP000799778"/>
    </source>
</evidence>
<dbReference type="AlphaFoldDB" id="A0A6A5XEP5"/>
<sequence length="118" mass="13321">MDGWMDVRIDTPRSTDSPLLSLLSLLVTQSLPSLRACIILLTNPHSPTTHNHRATSTTYKHHPLQKRTLPKPYVPFPHTQDPQVLINQSITFLNLAPDPILPSCDKRPTVRFPLLLQS</sequence>
<dbReference type="Proteomes" id="UP000799778">
    <property type="component" value="Unassembled WGS sequence"/>
</dbReference>
<reference evidence="1" key="1">
    <citation type="journal article" date="2020" name="Stud. Mycol.">
        <title>101 Dothideomycetes genomes: a test case for predicting lifestyles and emergence of pathogens.</title>
        <authorList>
            <person name="Haridas S."/>
            <person name="Albert R."/>
            <person name="Binder M."/>
            <person name="Bloem J."/>
            <person name="Labutti K."/>
            <person name="Salamov A."/>
            <person name="Andreopoulos B."/>
            <person name="Baker S."/>
            <person name="Barry K."/>
            <person name="Bills G."/>
            <person name="Bluhm B."/>
            <person name="Cannon C."/>
            <person name="Castanera R."/>
            <person name="Culley D."/>
            <person name="Daum C."/>
            <person name="Ezra D."/>
            <person name="Gonzalez J."/>
            <person name="Henrissat B."/>
            <person name="Kuo A."/>
            <person name="Liang C."/>
            <person name="Lipzen A."/>
            <person name="Lutzoni F."/>
            <person name="Magnuson J."/>
            <person name="Mondo S."/>
            <person name="Nolan M."/>
            <person name="Ohm R."/>
            <person name="Pangilinan J."/>
            <person name="Park H.-J."/>
            <person name="Ramirez L."/>
            <person name="Alfaro M."/>
            <person name="Sun H."/>
            <person name="Tritt A."/>
            <person name="Yoshinaga Y."/>
            <person name="Zwiers L.-H."/>
            <person name="Turgeon B."/>
            <person name="Goodwin S."/>
            <person name="Spatafora J."/>
            <person name="Crous P."/>
            <person name="Grigoriev I."/>
        </authorList>
    </citation>
    <scope>NUCLEOTIDE SEQUENCE</scope>
    <source>
        <strain evidence="1">CBS 175.79</strain>
    </source>
</reference>
<proteinExistence type="predicted"/>
<gene>
    <name evidence="1" type="ORF">BU24DRAFT_287493</name>
</gene>
<organism evidence="1 2">
    <name type="scientific">Aaosphaeria arxii CBS 175.79</name>
    <dbReference type="NCBI Taxonomy" id="1450172"/>
    <lineage>
        <taxon>Eukaryota</taxon>
        <taxon>Fungi</taxon>
        <taxon>Dikarya</taxon>
        <taxon>Ascomycota</taxon>
        <taxon>Pezizomycotina</taxon>
        <taxon>Dothideomycetes</taxon>
        <taxon>Pleosporomycetidae</taxon>
        <taxon>Pleosporales</taxon>
        <taxon>Pleosporales incertae sedis</taxon>
        <taxon>Aaosphaeria</taxon>
    </lineage>
</organism>
<dbReference type="RefSeq" id="XP_033380044.1">
    <property type="nucleotide sequence ID" value="XM_033522789.1"/>
</dbReference>
<keyword evidence="2" id="KW-1185">Reference proteome</keyword>
<dbReference type="EMBL" id="ML978074">
    <property type="protein sequence ID" value="KAF2011705.1"/>
    <property type="molecule type" value="Genomic_DNA"/>
</dbReference>
<evidence type="ECO:0000313" key="1">
    <source>
        <dbReference type="EMBL" id="KAF2011705.1"/>
    </source>
</evidence>